<dbReference type="STRING" id="147828.A0A4S2LNM8"/>
<feature type="domain" description="Protein kinase" evidence="7">
    <location>
        <begin position="38"/>
        <end position="297"/>
    </location>
</feature>
<dbReference type="EMBL" id="SJOL01007640">
    <property type="protein sequence ID" value="TGZ62227.1"/>
    <property type="molecule type" value="Genomic_DNA"/>
</dbReference>
<evidence type="ECO:0000256" key="3">
    <source>
        <dbReference type="ARBA" id="ARBA00022741"/>
    </source>
</evidence>
<keyword evidence="4" id="KW-0418">Kinase</keyword>
<evidence type="ECO:0000313" key="9">
    <source>
        <dbReference type="Proteomes" id="UP000308267"/>
    </source>
</evidence>
<evidence type="ECO:0000256" key="5">
    <source>
        <dbReference type="ARBA" id="ARBA00022840"/>
    </source>
</evidence>
<organism evidence="8 9">
    <name type="scientific">Opisthorchis felineus</name>
    <dbReference type="NCBI Taxonomy" id="147828"/>
    <lineage>
        <taxon>Eukaryota</taxon>
        <taxon>Metazoa</taxon>
        <taxon>Spiralia</taxon>
        <taxon>Lophotrochozoa</taxon>
        <taxon>Platyhelminthes</taxon>
        <taxon>Trematoda</taxon>
        <taxon>Digenea</taxon>
        <taxon>Opisthorchiida</taxon>
        <taxon>Opisthorchiata</taxon>
        <taxon>Opisthorchiidae</taxon>
        <taxon>Opisthorchis</taxon>
    </lineage>
</organism>
<dbReference type="GO" id="GO:0004691">
    <property type="term" value="F:cAMP-dependent protein kinase activity"/>
    <property type="evidence" value="ECO:0007669"/>
    <property type="project" value="TreeGrafter"/>
</dbReference>
<dbReference type="PANTHER" id="PTHR24353:SF37">
    <property type="entry name" value="CAMP-DEPENDENT PROTEIN KINASE CATALYTIC SUBUNIT PRKX"/>
    <property type="match status" value="1"/>
</dbReference>
<comment type="caution">
    <text evidence="8">The sequence shown here is derived from an EMBL/GenBank/DDBJ whole genome shotgun (WGS) entry which is preliminary data.</text>
</comment>
<evidence type="ECO:0000256" key="6">
    <source>
        <dbReference type="SAM" id="MobiDB-lite"/>
    </source>
</evidence>
<evidence type="ECO:0000256" key="1">
    <source>
        <dbReference type="ARBA" id="ARBA00022527"/>
    </source>
</evidence>
<dbReference type="PROSITE" id="PS00108">
    <property type="entry name" value="PROTEIN_KINASE_ST"/>
    <property type="match status" value="1"/>
</dbReference>
<dbReference type="CDD" id="cd05123">
    <property type="entry name" value="STKc_AGC"/>
    <property type="match status" value="1"/>
</dbReference>
<dbReference type="AlphaFoldDB" id="A0A4S2LNM8"/>
<dbReference type="Pfam" id="PF00069">
    <property type="entry name" value="Pkinase"/>
    <property type="match status" value="1"/>
</dbReference>
<accession>A0A4S2LNM8</accession>
<dbReference type="InterPro" id="IPR045270">
    <property type="entry name" value="STKc_AGC"/>
</dbReference>
<gene>
    <name evidence="8" type="ORF">CRM22_007556</name>
</gene>
<keyword evidence="9" id="KW-1185">Reference proteome</keyword>
<dbReference type="InterPro" id="IPR008271">
    <property type="entry name" value="Ser/Thr_kinase_AS"/>
</dbReference>
<feature type="compositionally biased region" description="Polar residues" evidence="6">
    <location>
        <begin position="382"/>
        <end position="401"/>
    </location>
</feature>
<dbReference type="SMART" id="SM00220">
    <property type="entry name" value="S_TKc"/>
    <property type="match status" value="1"/>
</dbReference>
<keyword evidence="5" id="KW-0067">ATP-binding</keyword>
<dbReference type="GO" id="GO:0005952">
    <property type="term" value="C:cAMP-dependent protein kinase complex"/>
    <property type="evidence" value="ECO:0007669"/>
    <property type="project" value="TreeGrafter"/>
</dbReference>
<dbReference type="InterPro" id="IPR000719">
    <property type="entry name" value="Prot_kinase_dom"/>
</dbReference>
<keyword evidence="1" id="KW-0723">Serine/threonine-protein kinase</keyword>
<evidence type="ECO:0000256" key="2">
    <source>
        <dbReference type="ARBA" id="ARBA00022679"/>
    </source>
</evidence>
<reference evidence="8 9" key="1">
    <citation type="journal article" date="2019" name="BMC Genomics">
        <title>New insights from Opisthorchis felineus genome: update on genomics of the epidemiologically important liver flukes.</title>
        <authorList>
            <person name="Ershov N.I."/>
            <person name="Mordvinov V.A."/>
            <person name="Prokhortchouk E.B."/>
            <person name="Pakharukova M.Y."/>
            <person name="Gunbin K.V."/>
            <person name="Ustyantsev K."/>
            <person name="Genaev M.A."/>
            <person name="Blinov A.G."/>
            <person name="Mazur A."/>
            <person name="Boulygina E."/>
            <person name="Tsygankova S."/>
            <person name="Khrameeva E."/>
            <person name="Chekanov N."/>
            <person name="Fan G."/>
            <person name="Xiao A."/>
            <person name="Zhang H."/>
            <person name="Xu X."/>
            <person name="Yang H."/>
            <person name="Solovyev V."/>
            <person name="Lee S.M."/>
            <person name="Liu X."/>
            <person name="Afonnikov D.A."/>
            <person name="Skryabin K.G."/>
        </authorList>
    </citation>
    <scope>NUCLEOTIDE SEQUENCE [LARGE SCALE GENOMIC DNA]</scope>
    <source>
        <strain evidence="8">AK-0245</strain>
        <tissue evidence="8">Whole organism</tissue>
    </source>
</reference>
<keyword evidence="2" id="KW-0808">Transferase</keyword>
<dbReference type="OrthoDB" id="3205605at2759"/>
<dbReference type="Gene3D" id="1.10.510.10">
    <property type="entry name" value="Transferase(Phosphotransferase) domain 1"/>
    <property type="match status" value="1"/>
</dbReference>
<feature type="region of interest" description="Disordered" evidence="6">
    <location>
        <begin position="336"/>
        <end position="401"/>
    </location>
</feature>
<dbReference type="GO" id="GO:0005524">
    <property type="term" value="F:ATP binding"/>
    <property type="evidence" value="ECO:0007669"/>
    <property type="project" value="UniProtKB-KW"/>
</dbReference>
<feature type="compositionally biased region" description="Basic residues" evidence="6">
    <location>
        <begin position="352"/>
        <end position="366"/>
    </location>
</feature>
<evidence type="ECO:0000256" key="4">
    <source>
        <dbReference type="ARBA" id="ARBA00022777"/>
    </source>
</evidence>
<dbReference type="PANTHER" id="PTHR24353">
    <property type="entry name" value="CYCLIC NUCLEOTIDE-DEPENDENT PROTEIN KINASE"/>
    <property type="match status" value="1"/>
</dbReference>
<proteinExistence type="predicted"/>
<dbReference type="InterPro" id="IPR011009">
    <property type="entry name" value="Kinase-like_dom_sf"/>
</dbReference>
<dbReference type="Gene3D" id="3.30.200.20">
    <property type="entry name" value="Phosphorylase Kinase, domain 1"/>
    <property type="match status" value="1"/>
</dbReference>
<dbReference type="PROSITE" id="PS50011">
    <property type="entry name" value="PROTEIN_KINASE_DOM"/>
    <property type="match status" value="1"/>
</dbReference>
<dbReference type="SUPFAM" id="SSF56112">
    <property type="entry name" value="Protein kinase-like (PK-like)"/>
    <property type="match status" value="1"/>
</dbReference>
<sequence length="606" mass="68831">MPVPQQIQDYRDSSEFFEKSEKVDPFALEFPSRSVPFVQDCETIGNADKHADRSVLKVFDKTLDLHYAVKVFHKHSLVKRGRRCVKQTIEEARIIRRLNHPFVVDFVGSWQSKSKLYLAMEYLSGGELFDLWKLVLRVSHPLLRFLVSQVALALDYLHSKSVIHRDLKMENMMLTETGYIKLIDFGASKQVEQLTSVTWTICGTLAYAAPEMLNGTGYTYLVDWWALGILCHALSCGEYPIQPVHDHLTMRRNLNALVYKPPDDLEPSLGNVICQLLEKNQKERMHGCDALQRSEFFKGHLNFDAVEKQQYDPGIFFTDDDVVKLPDCSLKRQIQAIKRRSSRMSANGTRQPNRRRCNRSQRRKSIIRVSGPSDGVHMDSVSGPSESAQAPSDSSFQFRSNSKVVVSGTESANTNAPENICDTVNGPSMRKDALIRVVRIPAAKVLPQRWDCARNFTRPIQHTPDVASSDSASLTSQKIRPILDVSKQRHSYTNSVTDVKSVESPLKSRSRTDVRFMSDRQRRMSISGSRPVKIVHLLRRGESLRGLSRLSVASRTVRQSRPSLFQIVRELPVDGPQFRGLPTQAVVDSAPRPKLTTDRIFIWRPS</sequence>
<keyword evidence="3" id="KW-0547">Nucleotide-binding</keyword>
<dbReference type="Proteomes" id="UP000308267">
    <property type="component" value="Unassembled WGS sequence"/>
</dbReference>
<protein>
    <recommendedName>
        <fullName evidence="7">Protein kinase domain-containing protein</fullName>
    </recommendedName>
</protein>
<name>A0A4S2LNM8_OPIFE</name>
<evidence type="ECO:0000313" key="8">
    <source>
        <dbReference type="EMBL" id="TGZ62227.1"/>
    </source>
</evidence>
<evidence type="ECO:0000259" key="7">
    <source>
        <dbReference type="PROSITE" id="PS50011"/>
    </source>
</evidence>